<reference evidence="1 2" key="1">
    <citation type="submission" date="2017-05" db="EMBL/GenBank/DDBJ databases">
        <title>Chromobacterium violaceum GHPS1 isolated from Hydrocarbon polluted soil in French Guiana display an awesome secondary metabolite arsenal and a battery of drug and heavy-metal-resistance and detoxification of xenobiotics proteins.</title>
        <authorList>
            <person name="Belbahri L."/>
        </authorList>
    </citation>
    <scope>NUCLEOTIDE SEQUENCE [LARGE SCALE GENOMIC DNA]</scope>
    <source>
        <strain evidence="1 2">GHPS1</strain>
    </source>
</reference>
<accession>A0A202BDM0</accession>
<evidence type="ECO:0000313" key="2">
    <source>
        <dbReference type="Proteomes" id="UP000196342"/>
    </source>
</evidence>
<sequence length="93" mass="10826">MVFEKVKTSQQRIQAYTFAKYLEQLLEVFENAALPEDHPFGKNLEKMREMVDRIKPEMKEGYAESAEAFSDMIKVIQSVPLPRNDEDKSKGKE</sequence>
<comment type="caution">
    <text evidence="1">The sequence shown here is derived from an EMBL/GenBank/DDBJ whole genome shotgun (WGS) entry which is preliminary data.</text>
</comment>
<dbReference type="AlphaFoldDB" id="A0A202BDM0"/>
<protein>
    <submittedName>
        <fullName evidence="1">Uncharacterized protein</fullName>
    </submittedName>
</protein>
<gene>
    <name evidence="1" type="ORF">CBW21_06115</name>
</gene>
<evidence type="ECO:0000313" key="1">
    <source>
        <dbReference type="EMBL" id="OVE49455.1"/>
    </source>
</evidence>
<name>A0A202BDM0_CHRVL</name>
<proteinExistence type="predicted"/>
<keyword evidence="2" id="KW-1185">Reference proteome</keyword>
<organism evidence="1 2">
    <name type="scientific">Chromobacterium violaceum</name>
    <dbReference type="NCBI Taxonomy" id="536"/>
    <lineage>
        <taxon>Bacteria</taxon>
        <taxon>Pseudomonadati</taxon>
        <taxon>Pseudomonadota</taxon>
        <taxon>Betaproteobacteria</taxon>
        <taxon>Neisseriales</taxon>
        <taxon>Chromobacteriaceae</taxon>
        <taxon>Chromobacterium</taxon>
    </lineage>
</organism>
<dbReference type="Proteomes" id="UP000196342">
    <property type="component" value="Unassembled WGS sequence"/>
</dbReference>
<dbReference type="EMBL" id="NHOO01000004">
    <property type="protein sequence ID" value="OVE49455.1"/>
    <property type="molecule type" value="Genomic_DNA"/>
</dbReference>